<proteinExistence type="predicted"/>
<dbReference type="EMBL" id="JANBPU010000068">
    <property type="protein sequence ID" value="KAJ1917565.1"/>
    <property type="molecule type" value="Genomic_DNA"/>
</dbReference>
<accession>A0A9W8DTF2</accession>
<dbReference type="Proteomes" id="UP001150538">
    <property type="component" value="Unassembled WGS sequence"/>
</dbReference>
<comment type="caution">
    <text evidence="1">The sequence shown here is derived from an EMBL/GenBank/DDBJ whole genome shotgun (WGS) entry which is preliminary data.</text>
</comment>
<protein>
    <submittedName>
        <fullName evidence="1">Uncharacterized protein</fullName>
    </submittedName>
</protein>
<evidence type="ECO:0000313" key="1">
    <source>
        <dbReference type="EMBL" id="KAJ1917565.1"/>
    </source>
</evidence>
<evidence type="ECO:0000313" key="2">
    <source>
        <dbReference type="Proteomes" id="UP001150538"/>
    </source>
</evidence>
<dbReference type="AlphaFoldDB" id="A0A9W8DTF2"/>
<reference evidence="1" key="1">
    <citation type="submission" date="2022-07" db="EMBL/GenBank/DDBJ databases">
        <title>Phylogenomic reconstructions and comparative analyses of Kickxellomycotina fungi.</title>
        <authorList>
            <person name="Reynolds N.K."/>
            <person name="Stajich J.E."/>
            <person name="Barry K."/>
            <person name="Grigoriev I.V."/>
            <person name="Crous P."/>
            <person name="Smith M.E."/>
        </authorList>
    </citation>
    <scope>NUCLEOTIDE SEQUENCE</scope>
    <source>
        <strain evidence="1">NBRC 100468</strain>
    </source>
</reference>
<name>A0A9W8DTF2_9FUNG</name>
<keyword evidence="2" id="KW-1185">Reference proteome</keyword>
<gene>
    <name evidence="1" type="ORF">H4219_003128</name>
</gene>
<organism evidence="1 2">
    <name type="scientific">Mycoemilia scoparia</name>
    <dbReference type="NCBI Taxonomy" id="417184"/>
    <lineage>
        <taxon>Eukaryota</taxon>
        <taxon>Fungi</taxon>
        <taxon>Fungi incertae sedis</taxon>
        <taxon>Zoopagomycota</taxon>
        <taxon>Kickxellomycotina</taxon>
        <taxon>Kickxellomycetes</taxon>
        <taxon>Kickxellales</taxon>
        <taxon>Kickxellaceae</taxon>
        <taxon>Mycoemilia</taxon>
    </lineage>
</organism>
<sequence length="323" mass="36902">MRAKYQRLIQETTDAEREEFLLDMFDKSTSFLIGTKTKLGIRINGYQQTRLRHLGVHAFDRNMPCKLETTQQKFINLVEEIHLKARKFTDGSDVINDVEASSSTGRQEMSEEVGVDSFERMVEELLDKNLKSVSRVSETTRSYGAEGFDGDYLLQVCSCKELLPLSISIGNQYYERLFCQPGKDNDNSHIAPLPLESILQKAQAHLERKAMYDDLVPFRPHVILDKFVKYLDELVQDIADFKIRAQSPLPSSSDVDYGNKNKLDFFVVINGVVFHSSMAAAMVSICDFVLEMFKVGELQVCQEFMKRVISEPTLNIQMQSQPI</sequence>